<dbReference type="InterPro" id="IPR026590">
    <property type="entry name" value="Ssirtuin_cat_dom"/>
</dbReference>
<keyword evidence="4" id="KW-0479">Metal-binding</keyword>
<dbReference type="PROSITE" id="PS50305">
    <property type="entry name" value="SIRTUIN"/>
    <property type="match status" value="1"/>
</dbReference>
<evidence type="ECO:0000313" key="8">
    <source>
        <dbReference type="EMBL" id="OAQ90952.1"/>
    </source>
</evidence>
<evidence type="ECO:0000256" key="2">
    <source>
        <dbReference type="ARBA" id="ARBA00022679"/>
    </source>
</evidence>
<dbReference type="GeneID" id="28887240"/>
<dbReference type="STRING" id="33203.A0A179HM60"/>
<dbReference type="GO" id="GO:0016740">
    <property type="term" value="F:transferase activity"/>
    <property type="evidence" value="ECO:0007669"/>
    <property type="project" value="UniProtKB-KW"/>
</dbReference>
<dbReference type="OrthoDB" id="2919105at2759"/>
<feature type="compositionally biased region" description="Basic residues" evidence="5">
    <location>
        <begin position="519"/>
        <end position="530"/>
    </location>
</feature>
<feature type="compositionally biased region" description="Polar residues" evidence="5">
    <location>
        <begin position="643"/>
        <end position="652"/>
    </location>
</feature>
<organism evidence="8 9">
    <name type="scientific">Purpureocillium lilacinum</name>
    <name type="common">Paecilomyces lilacinus</name>
    <dbReference type="NCBI Taxonomy" id="33203"/>
    <lineage>
        <taxon>Eukaryota</taxon>
        <taxon>Fungi</taxon>
        <taxon>Dikarya</taxon>
        <taxon>Ascomycota</taxon>
        <taxon>Pezizomycotina</taxon>
        <taxon>Sordariomycetes</taxon>
        <taxon>Hypocreomycetidae</taxon>
        <taxon>Hypocreales</taxon>
        <taxon>Ophiocordycipitaceae</taxon>
        <taxon>Purpureocillium</taxon>
    </lineage>
</organism>
<dbReference type="AlphaFoldDB" id="A0A179HM60"/>
<keyword evidence="4" id="KW-0862">Zinc</keyword>
<accession>A0A179HM60</accession>
<evidence type="ECO:0000313" key="9">
    <source>
        <dbReference type="Proteomes" id="UP000078340"/>
    </source>
</evidence>
<dbReference type="Pfam" id="PF02146">
    <property type="entry name" value="SIR2"/>
    <property type="match status" value="1"/>
</dbReference>
<dbReference type="OMA" id="EMCQVTR"/>
<feature type="compositionally biased region" description="Basic and acidic residues" evidence="5">
    <location>
        <begin position="602"/>
        <end position="617"/>
    </location>
</feature>
<feature type="region of interest" description="Disordered" evidence="5">
    <location>
        <begin position="602"/>
        <end position="660"/>
    </location>
</feature>
<feature type="region of interest" description="Disordered" evidence="5">
    <location>
        <begin position="1"/>
        <end position="105"/>
    </location>
</feature>
<feature type="binding site" evidence="4">
    <location>
        <position position="274"/>
    </location>
    <ligand>
        <name>Zn(2+)</name>
        <dbReference type="ChEBI" id="CHEBI:29105"/>
    </ligand>
</feature>
<feature type="region of interest" description="Disordered" evidence="5">
    <location>
        <begin position="472"/>
        <end position="553"/>
    </location>
</feature>
<sequence length="660" mass="71145">MATDTGGTTTTAFSSPLSSAPGSAPASAPSSPLSSLPSTPSLPGSPVMHQQSRQPQKRPDPSSRYPSPTSSAPSGTQSPVKLGEPMDDSPRPAKRRRVTPPKERTTMYLDLMKPNEDFSHEDNFQLQRLLSALRKKKKVVVIAGAGISVSAGVPDFRSSTGLFATARSQHKLKASGKHLFDASVYKHDSSTQSFHTMVREMAGMVKDAKPTPFHHLLASLAKEGRLLRLYSQNIDCIDTSMPPLHTSVPLEPKGPWPKTVQLHGGLEKMVCTKCGDLKPFNGDLFNGPEAPLCGMCKEQDEVRTAYAGKRSHGIGRLRPRFVLYNEFNPDEEAIGNVARADLKARPDAVIVVGTTLKVPGTRRLVKEMCQVARGRKDGFTAWVNIDSEPKGVEFKDCWDMVVRSKCDDVARLASLPPYDCEIGDNFEISPEQYAEKIGALRKNSIEVGIPSSPTKTAIEVHIEAKPKQVEDMQAMPTPCPSPPVSASKGPSKAKQTKIVFTKPTPGKAATAKDPSGKAAKPRARKPKQPAKGKAPPKNTIMEKLKTSKATIVDTTTTKKIVPDASVPSQGPPQAAPQAPLGNVAIKGEAEIVCALPALRPELSQRRSSSDSYFKCEDGEAQLADSSSAPPSTPVMAEEPFSRETVSPKSIPQNMRHLIDV</sequence>
<dbReference type="EMBL" id="LSBH01000002">
    <property type="protein sequence ID" value="OAQ84161.1"/>
    <property type="molecule type" value="Genomic_DNA"/>
</dbReference>
<dbReference type="Proteomes" id="UP000078240">
    <property type="component" value="Unassembled WGS sequence"/>
</dbReference>
<gene>
    <name evidence="7" type="ORF">VFPBJ_02929</name>
    <name evidence="8" type="ORF">VFPFJ_05111</name>
</gene>
<evidence type="ECO:0000256" key="5">
    <source>
        <dbReference type="SAM" id="MobiDB-lite"/>
    </source>
</evidence>
<dbReference type="PANTHER" id="PTHR47651:SF17">
    <property type="entry name" value="DEACETYLASE SIRTUIN-TYPE DOMAIN-CONTAINING PROTEIN"/>
    <property type="match status" value="1"/>
</dbReference>
<dbReference type="Gene3D" id="3.30.1600.10">
    <property type="entry name" value="SIR2/SIRT2 'Small Domain"/>
    <property type="match status" value="1"/>
</dbReference>
<dbReference type="InterPro" id="IPR026591">
    <property type="entry name" value="Sirtuin_cat_small_dom_sf"/>
</dbReference>
<comment type="caution">
    <text evidence="8">The sequence shown here is derived from an EMBL/GenBank/DDBJ whole genome shotgun (WGS) entry which is preliminary data.</text>
</comment>
<feature type="active site" description="Proton acceptor" evidence="4">
    <location>
        <position position="263"/>
    </location>
</feature>
<dbReference type="InterPro" id="IPR003000">
    <property type="entry name" value="Sirtuin"/>
</dbReference>
<protein>
    <submittedName>
        <fullName evidence="8">NAD-dependent histone deacetylase SIR2</fullName>
    </submittedName>
</protein>
<evidence type="ECO:0000256" key="3">
    <source>
        <dbReference type="ARBA" id="ARBA00023027"/>
    </source>
</evidence>
<dbReference type="RefSeq" id="XP_018179671.1">
    <property type="nucleotide sequence ID" value="XM_018322191.1"/>
</dbReference>
<dbReference type="EMBL" id="LSBI01000004">
    <property type="protein sequence ID" value="OAQ90952.1"/>
    <property type="molecule type" value="Genomic_DNA"/>
</dbReference>
<dbReference type="GO" id="GO:0070403">
    <property type="term" value="F:NAD+ binding"/>
    <property type="evidence" value="ECO:0007669"/>
    <property type="project" value="InterPro"/>
</dbReference>
<dbReference type="Proteomes" id="UP000078340">
    <property type="component" value="Unassembled WGS sequence"/>
</dbReference>
<dbReference type="KEGG" id="plj:28887240"/>
<dbReference type="InterPro" id="IPR029035">
    <property type="entry name" value="DHS-like_NAD/FAD-binding_dom"/>
</dbReference>
<feature type="binding site" evidence="4">
    <location>
        <position position="293"/>
    </location>
    <ligand>
        <name>Zn(2+)</name>
        <dbReference type="ChEBI" id="CHEBI:29105"/>
    </ligand>
</feature>
<dbReference type="Gene3D" id="3.40.50.1220">
    <property type="entry name" value="TPP-binding domain"/>
    <property type="match status" value="1"/>
</dbReference>
<proteinExistence type="inferred from homology"/>
<name>A0A179HM60_PURLI</name>
<dbReference type="SUPFAM" id="SSF52467">
    <property type="entry name" value="DHS-like NAD/FAD-binding domain"/>
    <property type="match status" value="1"/>
</dbReference>
<evidence type="ECO:0000259" key="6">
    <source>
        <dbReference type="PROSITE" id="PS50305"/>
    </source>
</evidence>
<dbReference type="PANTHER" id="PTHR47651">
    <property type="entry name" value="NAD-DEPENDENT HISTONE DEACETYLASE HST4"/>
    <property type="match status" value="1"/>
</dbReference>
<dbReference type="GO" id="GO:0046872">
    <property type="term" value="F:metal ion binding"/>
    <property type="evidence" value="ECO:0007669"/>
    <property type="project" value="UniProtKB-KW"/>
</dbReference>
<reference evidence="8 9" key="1">
    <citation type="submission" date="2016-02" db="EMBL/GenBank/DDBJ databases">
        <title>Biosynthesis of antibiotic leucinostatins and their inhibition on Phytophthora in bio-control Purpureocillium lilacinum.</title>
        <authorList>
            <person name="Wang G."/>
            <person name="Liu Z."/>
            <person name="Lin R."/>
            <person name="Li E."/>
            <person name="Mao Z."/>
            <person name="Ling J."/>
            <person name="Yin W."/>
            <person name="Xie B."/>
        </authorList>
    </citation>
    <scope>NUCLEOTIDE SEQUENCE [LARGE SCALE GENOMIC DNA]</scope>
    <source>
        <strain evidence="7">PLBJ-1</strain>
        <strain evidence="8">PLFJ-1</strain>
    </source>
</reference>
<feature type="binding site" evidence="4">
    <location>
        <position position="271"/>
    </location>
    <ligand>
        <name>Zn(2+)</name>
        <dbReference type="ChEBI" id="CHEBI:29105"/>
    </ligand>
</feature>
<keyword evidence="3" id="KW-0520">NAD</keyword>
<comment type="similarity">
    <text evidence="1">Belongs to the sirtuin family. Class I subfamily.</text>
</comment>
<feature type="compositionally biased region" description="Low complexity" evidence="5">
    <location>
        <begin position="1"/>
        <end position="46"/>
    </location>
</feature>
<evidence type="ECO:0000313" key="7">
    <source>
        <dbReference type="EMBL" id="OAQ84161.1"/>
    </source>
</evidence>
<keyword evidence="2" id="KW-0808">Transferase</keyword>
<feature type="compositionally biased region" description="Polar residues" evidence="5">
    <location>
        <begin position="64"/>
        <end position="79"/>
    </location>
</feature>
<feature type="domain" description="Deacetylase sirtuin-type" evidence="6">
    <location>
        <begin position="119"/>
        <end position="440"/>
    </location>
</feature>
<feature type="binding site" evidence="4">
    <location>
        <position position="296"/>
    </location>
    <ligand>
        <name>Zn(2+)</name>
        <dbReference type="ChEBI" id="CHEBI:29105"/>
    </ligand>
</feature>
<evidence type="ECO:0000256" key="1">
    <source>
        <dbReference type="ARBA" id="ARBA00006924"/>
    </source>
</evidence>
<evidence type="ECO:0000256" key="4">
    <source>
        <dbReference type="PROSITE-ProRule" id="PRU00236"/>
    </source>
</evidence>